<dbReference type="GO" id="GO:0009253">
    <property type="term" value="P:peptidoglycan catabolic process"/>
    <property type="evidence" value="ECO:0007669"/>
    <property type="project" value="InterPro"/>
</dbReference>
<evidence type="ECO:0000256" key="3">
    <source>
        <dbReference type="SAM" id="Phobius"/>
    </source>
</evidence>
<dbReference type="GO" id="GO:0016998">
    <property type="term" value="P:cell wall macromolecule catabolic process"/>
    <property type="evidence" value="ECO:0007669"/>
    <property type="project" value="InterPro"/>
</dbReference>
<comment type="caution">
    <text evidence="5">The sequence shown here is derived from an EMBL/GenBank/DDBJ whole genome shotgun (WGS) entry which is preliminary data.</text>
</comment>
<organism evidence="5 6">
    <name type="scientific">Pseudoscardovia radai</name>
    <dbReference type="NCBI Taxonomy" id="987066"/>
    <lineage>
        <taxon>Bacteria</taxon>
        <taxon>Bacillati</taxon>
        <taxon>Actinomycetota</taxon>
        <taxon>Actinomycetes</taxon>
        <taxon>Bifidobacteriales</taxon>
        <taxon>Bifidobacteriaceae</taxon>
        <taxon>Pseudoscardovia</taxon>
    </lineage>
</organism>
<dbReference type="InterPro" id="IPR043708">
    <property type="entry name" value="DUF5648"/>
</dbReference>
<dbReference type="SUPFAM" id="SSF51445">
    <property type="entry name" value="(Trans)glycosidases"/>
    <property type="match status" value="1"/>
</dbReference>
<dbReference type="PANTHER" id="PTHR34135:SF2">
    <property type="entry name" value="LYSOZYME"/>
    <property type="match status" value="1"/>
</dbReference>
<dbReference type="Pfam" id="PF01183">
    <property type="entry name" value="Glyco_hydro_25"/>
    <property type="match status" value="1"/>
</dbReference>
<keyword evidence="3" id="KW-0812">Transmembrane</keyword>
<evidence type="ECO:0000256" key="1">
    <source>
        <dbReference type="ARBA" id="ARBA00010646"/>
    </source>
</evidence>
<dbReference type="InterPro" id="IPR002053">
    <property type="entry name" value="Glyco_hydro_25"/>
</dbReference>
<evidence type="ECO:0000256" key="2">
    <source>
        <dbReference type="SAM" id="MobiDB-lite"/>
    </source>
</evidence>
<dbReference type="RefSeq" id="WP_094660348.1">
    <property type="nucleotide sequence ID" value="NZ_MWWR01000004.1"/>
</dbReference>
<evidence type="ECO:0000313" key="6">
    <source>
        <dbReference type="Proteomes" id="UP000216725"/>
    </source>
</evidence>
<dbReference type="AlphaFoldDB" id="A0A261EZQ5"/>
<reference evidence="5 6" key="1">
    <citation type="journal article" date="2017" name="BMC Genomics">
        <title>Comparative genomic and phylogenomic analyses of the Bifidobacteriaceae family.</title>
        <authorList>
            <person name="Lugli G.A."/>
            <person name="Milani C."/>
            <person name="Turroni F."/>
            <person name="Duranti S."/>
            <person name="Mancabelli L."/>
            <person name="Mangifesta M."/>
            <person name="Ferrario C."/>
            <person name="Modesto M."/>
            <person name="Mattarelli P."/>
            <person name="Jiri K."/>
            <person name="van Sinderen D."/>
            <person name="Ventura M."/>
        </authorList>
    </citation>
    <scope>NUCLEOTIDE SEQUENCE [LARGE SCALE GENOMIC DNA]</scope>
    <source>
        <strain evidence="5 6">DSM 24742</strain>
    </source>
</reference>
<proteinExistence type="inferred from homology"/>
<gene>
    <name evidence="5" type="ORF">PSRA_0516</name>
</gene>
<keyword evidence="6" id="KW-1185">Reference proteome</keyword>
<keyword evidence="5" id="KW-0378">Hydrolase</keyword>
<dbReference type="CDD" id="cd06414">
    <property type="entry name" value="GH25_LytC-like"/>
    <property type="match status" value="1"/>
</dbReference>
<dbReference type="PROSITE" id="PS51904">
    <property type="entry name" value="GLYCOSYL_HYDROL_F25_2"/>
    <property type="match status" value="1"/>
</dbReference>
<dbReference type="GO" id="GO:0003796">
    <property type="term" value="F:lysozyme activity"/>
    <property type="evidence" value="ECO:0007669"/>
    <property type="project" value="InterPro"/>
</dbReference>
<dbReference type="OrthoDB" id="287365at2"/>
<dbReference type="InterPro" id="IPR017853">
    <property type="entry name" value="GH"/>
</dbReference>
<evidence type="ECO:0000313" key="5">
    <source>
        <dbReference type="EMBL" id="OZG52327.1"/>
    </source>
</evidence>
<dbReference type="Gene3D" id="3.20.20.80">
    <property type="entry name" value="Glycosidases"/>
    <property type="match status" value="1"/>
</dbReference>
<protein>
    <submittedName>
        <fullName evidence="5">Glycosyl hydrolase family 25</fullName>
    </submittedName>
</protein>
<dbReference type="Proteomes" id="UP000216725">
    <property type="component" value="Unassembled WGS sequence"/>
</dbReference>
<sequence length="588" mass="61850">MTHNHEYDAGSEASHKGYAGGHRPSRRFLSNHLVLGAIAGVSIAALALTIAVPPRIGAGSGSATTGNIVATDLAAAENAGYLAASGANASDVDAGATGGHELPKSIADGVPDSATLVSESYAVTTDGEVLDVATGDEVTDPAIVGTEDTPPDPMALTGGVHYAAISVGDAREEIADDSAAGTADSAVSADGIVDVDGTVTATAAVDTATGAATAQNTALSNNAYGAYWGISGNQPAIFNANGSVAVANAKGVIDVSAYQRTIDWSAAKAAGVEGAIIRVGYGVNYWDSTAAYNIQQCKKLGIPFGIYWYSYADTATMATEEGQSLATRLAQLGVSPTDLSYPVYYDIEAWKWSGHTQPTSPAVYDTFVGNFISAMNAAGYSNVSLYTYLSFANTVLNDSYLHGLITWMAQYSSTLQYTDWGKSTNGYEYKGWQYSDSGQIGGISGNVDMSAFTGVSATYRLYNPNSGEHFYTQSVAEREALVRAGWAAEGTAWTSLMQGTEVHRLYSPESGDHHYSMDSHEISVLTGLGWQDEGLAWYSGGSVPVYRAYNPNAFVAAHVYSTQYSEIQSLAKNDGWRDENLAWWALTY</sequence>
<keyword evidence="3" id="KW-1133">Transmembrane helix</keyword>
<accession>A0A261EZQ5</accession>
<feature type="region of interest" description="Disordered" evidence="2">
    <location>
        <begin position="1"/>
        <end position="22"/>
    </location>
</feature>
<dbReference type="EMBL" id="MWWR01000004">
    <property type="protein sequence ID" value="OZG52327.1"/>
    <property type="molecule type" value="Genomic_DNA"/>
</dbReference>
<evidence type="ECO:0000259" key="4">
    <source>
        <dbReference type="Pfam" id="PF18885"/>
    </source>
</evidence>
<dbReference type="Pfam" id="PF18885">
    <property type="entry name" value="DUF5648"/>
    <property type="match status" value="1"/>
</dbReference>
<keyword evidence="3" id="KW-0472">Membrane</keyword>
<feature type="domain" description="DUF5648" evidence="4">
    <location>
        <begin position="458"/>
        <end position="585"/>
    </location>
</feature>
<feature type="transmembrane region" description="Helical" evidence="3">
    <location>
        <begin position="33"/>
        <end position="52"/>
    </location>
</feature>
<dbReference type="GO" id="GO:0016052">
    <property type="term" value="P:carbohydrate catabolic process"/>
    <property type="evidence" value="ECO:0007669"/>
    <property type="project" value="TreeGrafter"/>
</dbReference>
<dbReference type="PANTHER" id="PTHR34135">
    <property type="entry name" value="LYSOZYME"/>
    <property type="match status" value="1"/>
</dbReference>
<name>A0A261EZQ5_9BIFI</name>
<comment type="similarity">
    <text evidence="1">Belongs to the glycosyl hydrolase 25 family.</text>
</comment>